<dbReference type="Proteomes" id="UP000091926">
    <property type="component" value="Chromosome"/>
</dbReference>
<reference evidence="1 2" key="1">
    <citation type="submission" date="2016-06" db="EMBL/GenBank/DDBJ databases">
        <title>Complete genome sequences of Bordetella bronchialis and Bordetella flabilis.</title>
        <authorList>
            <person name="LiPuma J.J."/>
            <person name="Spilker T."/>
        </authorList>
    </citation>
    <scope>NUCLEOTIDE SEQUENCE [LARGE SCALE GENOMIC DNA]</scope>
    <source>
        <strain evidence="1 2">AU10664</strain>
    </source>
</reference>
<dbReference type="KEGG" id="bfz:BAU07_13335"/>
<dbReference type="AlphaFoldDB" id="A0A193GER3"/>
<evidence type="ECO:0000313" key="2">
    <source>
        <dbReference type="Proteomes" id="UP000091926"/>
    </source>
</evidence>
<accession>A0A193GER3</accession>
<sequence>MDRSEGEMKLNDEDIERIYDNCVDLTGIQAVYDEIGCMFPMLSPDQHREAFLECLAELLRRGWLAFLGESQVFTLGEVPRVEGILRPDLAPFRDLSEVMKNGGYWQANPKQRRRLRNGLMFDDEVFPAEEGDLRLPHPNTPDAVINVMRRKWPSELVPESKAGDGGFNALWFDKWCFEWLDRDQRR</sequence>
<dbReference type="EMBL" id="CP016172">
    <property type="protein sequence ID" value="ANN77941.1"/>
    <property type="molecule type" value="Genomic_DNA"/>
</dbReference>
<proteinExistence type="predicted"/>
<protein>
    <submittedName>
        <fullName evidence="1">Uncharacterized protein</fullName>
    </submittedName>
</protein>
<evidence type="ECO:0000313" key="1">
    <source>
        <dbReference type="EMBL" id="ANN77941.1"/>
    </source>
</evidence>
<organism evidence="1 2">
    <name type="scientific">Bordetella flabilis</name>
    <dbReference type="NCBI Taxonomy" id="463014"/>
    <lineage>
        <taxon>Bacteria</taxon>
        <taxon>Pseudomonadati</taxon>
        <taxon>Pseudomonadota</taxon>
        <taxon>Betaproteobacteria</taxon>
        <taxon>Burkholderiales</taxon>
        <taxon>Alcaligenaceae</taxon>
        <taxon>Bordetella</taxon>
    </lineage>
</organism>
<name>A0A193GER3_9BORD</name>
<gene>
    <name evidence="1" type="ORF">BAU07_13335</name>
</gene>
<keyword evidence="2" id="KW-1185">Reference proteome</keyword>